<dbReference type="PROSITE" id="PS50004">
    <property type="entry name" value="C2"/>
    <property type="match status" value="2"/>
</dbReference>
<dbReference type="PaxDb" id="55529-EKX38147"/>
<dbReference type="EMBL" id="JH993051">
    <property type="protein sequence ID" value="EKX38147.1"/>
    <property type="molecule type" value="Genomic_DNA"/>
</dbReference>
<sequence>MLKITVLRAKELMAADRGGTSDPYVKIHIGDDQHKTQVIKRSLAPTWNETFTFDFEDGEISSELLVECYDYDMIGSHDYIGSTSLDIKTLTSKKSEWFKLVHPDNPSYNAEVFLTLVPSFETKEEIERRAAGSVPDAGSMTTILILDLVAGRGLEAMDSNGTSDPYAVIQVGSEKRKSKVIKKDLNPEWNEKFEMVVSDLNDSLRVSVWDKDLIGSDDLIGE</sequence>
<dbReference type="GeneID" id="17294895"/>
<feature type="non-terminal residue" evidence="4">
    <location>
        <position position="222"/>
    </location>
</feature>
<accession>L1IPX5</accession>
<dbReference type="InterPro" id="IPR035892">
    <property type="entry name" value="C2_domain_sf"/>
</dbReference>
<dbReference type="CDD" id="cd00030">
    <property type="entry name" value="C2"/>
    <property type="match status" value="2"/>
</dbReference>
<keyword evidence="1" id="KW-0479">Metal-binding</keyword>
<reference evidence="6" key="2">
    <citation type="submission" date="2012-11" db="EMBL/GenBank/DDBJ databases">
        <authorList>
            <person name="Kuo A."/>
            <person name="Curtis B.A."/>
            <person name="Tanifuji G."/>
            <person name="Burki F."/>
            <person name="Gruber A."/>
            <person name="Irimia M."/>
            <person name="Maruyama S."/>
            <person name="Arias M.C."/>
            <person name="Ball S.G."/>
            <person name="Gile G.H."/>
            <person name="Hirakawa Y."/>
            <person name="Hopkins J.F."/>
            <person name="Rensing S.A."/>
            <person name="Schmutz J."/>
            <person name="Symeonidi A."/>
            <person name="Elias M."/>
            <person name="Eveleigh R.J."/>
            <person name="Herman E.K."/>
            <person name="Klute M.J."/>
            <person name="Nakayama T."/>
            <person name="Obornik M."/>
            <person name="Reyes-Prieto A."/>
            <person name="Armbrust E.V."/>
            <person name="Aves S.J."/>
            <person name="Beiko R.G."/>
            <person name="Coutinho P."/>
            <person name="Dacks J.B."/>
            <person name="Durnford D.G."/>
            <person name="Fast N.M."/>
            <person name="Green B.R."/>
            <person name="Grisdale C."/>
            <person name="Hempe F."/>
            <person name="Henrissat B."/>
            <person name="Hoppner M.P."/>
            <person name="Ishida K.-I."/>
            <person name="Kim E."/>
            <person name="Koreny L."/>
            <person name="Kroth P.G."/>
            <person name="Liu Y."/>
            <person name="Malik S.-B."/>
            <person name="Maier U.G."/>
            <person name="McRose D."/>
            <person name="Mock T."/>
            <person name="Neilson J.A."/>
            <person name="Onodera N.T."/>
            <person name="Poole A.M."/>
            <person name="Pritham E.J."/>
            <person name="Richards T.A."/>
            <person name="Rocap G."/>
            <person name="Roy S.W."/>
            <person name="Sarai C."/>
            <person name="Schaack S."/>
            <person name="Shirato S."/>
            <person name="Slamovits C.H."/>
            <person name="Spencer D.F."/>
            <person name="Suzuki S."/>
            <person name="Worden A.Z."/>
            <person name="Zauner S."/>
            <person name="Barry K."/>
            <person name="Bell C."/>
            <person name="Bharti A.K."/>
            <person name="Crow J.A."/>
            <person name="Grimwood J."/>
            <person name="Kramer R."/>
            <person name="Lindquist E."/>
            <person name="Lucas S."/>
            <person name="Salamov A."/>
            <person name="McFadden G.I."/>
            <person name="Lane C.E."/>
            <person name="Keeling P.J."/>
            <person name="Gray M.W."/>
            <person name="Grigoriev I.V."/>
            <person name="Archibald J.M."/>
        </authorList>
    </citation>
    <scope>NUCLEOTIDE SEQUENCE</scope>
    <source>
        <strain evidence="6">CCMP2712</strain>
    </source>
</reference>
<name>L1IPX5_GUITC</name>
<protein>
    <recommendedName>
        <fullName evidence="3">C2 domain-containing protein</fullName>
    </recommendedName>
</protein>
<dbReference type="AlphaFoldDB" id="L1IPX5"/>
<evidence type="ECO:0000313" key="4">
    <source>
        <dbReference type="EMBL" id="EKX38147.1"/>
    </source>
</evidence>
<proteinExistence type="predicted"/>
<dbReference type="STRING" id="905079.L1IPX5"/>
<evidence type="ECO:0000313" key="6">
    <source>
        <dbReference type="Proteomes" id="UP000011087"/>
    </source>
</evidence>
<dbReference type="SUPFAM" id="SSF49562">
    <property type="entry name" value="C2 domain (Calcium/lipid-binding domain, CaLB)"/>
    <property type="match status" value="2"/>
</dbReference>
<evidence type="ECO:0000313" key="5">
    <source>
        <dbReference type="EnsemblProtists" id="EKX38147"/>
    </source>
</evidence>
<organism evidence="4">
    <name type="scientific">Guillardia theta (strain CCMP2712)</name>
    <name type="common">Cryptophyte</name>
    <dbReference type="NCBI Taxonomy" id="905079"/>
    <lineage>
        <taxon>Eukaryota</taxon>
        <taxon>Cryptophyceae</taxon>
        <taxon>Pyrenomonadales</taxon>
        <taxon>Geminigeraceae</taxon>
        <taxon>Guillardia</taxon>
    </lineage>
</organism>
<dbReference type="Pfam" id="PF00168">
    <property type="entry name" value="C2"/>
    <property type="match status" value="2"/>
</dbReference>
<dbReference type="Gene3D" id="2.60.40.150">
    <property type="entry name" value="C2 domain"/>
    <property type="match status" value="2"/>
</dbReference>
<feature type="domain" description="C2" evidence="3">
    <location>
        <begin position="1"/>
        <end position="102"/>
    </location>
</feature>
<dbReference type="GO" id="GO:0005509">
    <property type="term" value="F:calcium ion binding"/>
    <property type="evidence" value="ECO:0007669"/>
    <property type="project" value="TreeGrafter"/>
</dbReference>
<dbReference type="OMA" id="IYLMMGT"/>
<dbReference type="PRINTS" id="PR00360">
    <property type="entry name" value="C2DOMAIN"/>
</dbReference>
<dbReference type="InterPro" id="IPR000008">
    <property type="entry name" value="C2_dom"/>
</dbReference>
<dbReference type="GO" id="GO:0016020">
    <property type="term" value="C:membrane"/>
    <property type="evidence" value="ECO:0007669"/>
    <property type="project" value="TreeGrafter"/>
</dbReference>
<reference evidence="5" key="3">
    <citation type="submission" date="2016-03" db="UniProtKB">
        <authorList>
            <consortium name="EnsemblProtists"/>
        </authorList>
    </citation>
    <scope>IDENTIFICATION</scope>
</reference>
<dbReference type="SMART" id="SM00239">
    <property type="entry name" value="C2"/>
    <property type="match status" value="2"/>
</dbReference>
<reference evidence="4 6" key="1">
    <citation type="journal article" date="2012" name="Nature">
        <title>Algal genomes reveal evolutionary mosaicism and the fate of nucleomorphs.</title>
        <authorList>
            <consortium name="DOE Joint Genome Institute"/>
            <person name="Curtis B.A."/>
            <person name="Tanifuji G."/>
            <person name="Burki F."/>
            <person name="Gruber A."/>
            <person name="Irimia M."/>
            <person name="Maruyama S."/>
            <person name="Arias M.C."/>
            <person name="Ball S.G."/>
            <person name="Gile G.H."/>
            <person name="Hirakawa Y."/>
            <person name="Hopkins J.F."/>
            <person name="Kuo A."/>
            <person name="Rensing S.A."/>
            <person name="Schmutz J."/>
            <person name="Symeonidi A."/>
            <person name="Elias M."/>
            <person name="Eveleigh R.J."/>
            <person name="Herman E.K."/>
            <person name="Klute M.J."/>
            <person name="Nakayama T."/>
            <person name="Obornik M."/>
            <person name="Reyes-Prieto A."/>
            <person name="Armbrust E.V."/>
            <person name="Aves S.J."/>
            <person name="Beiko R.G."/>
            <person name="Coutinho P."/>
            <person name="Dacks J.B."/>
            <person name="Durnford D.G."/>
            <person name="Fast N.M."/>
            <person name="Green B.R."/>
            <person name="Grisdale C.J."/>
            <person name="Hempel F."/>
            <person name="Henrissat B."/>
            <person name="Hoppner M.P."/>
            <person name="Ishida K."/>
            <person name="Kim E."/>
            <person name="Koreny L."/>
            <person name="Kroth P.G."/>
            <person name="Liu Y."/>
            <person name="Malik S.B."/>
            <person name="Maier U.G."/>
            <person name="McRose D."/>
            <person name="Mock T."/>
            <person name="Neilson J.A."/>
            <person name="Onodera N.T."/>
            <person name="Poole A.M."/>
            <person name="Pritham E.J."/>
            <person name="Richards T.A."/>
            <person name="Rocap G."/>
            <person name="Roy S.W."/>
            <person name="Sarai C."/>
            <person name="Schaack S."/>
            <person name="Shirato S."/>
            <person name="Slamovits C.H."/>
            <person name="Spencer D.F."/>
            <person name="Suzuki S."/>
            <person name="Worden A.Z."/>
            <person name="Zauner S."/>
            <person name="Barry K."/>
            <person name="Bell C."/>
            <person name="Bharti A.K."/>
            <person name="Crow J.A."/>
            <person name="Grimwood J."/>
            <person name="Kramer R."/>
            <person name="Lindquist E."/>
            <person name="Lucas S."/>
            <person name="Salamov A."/>
            <person name="McFadden G.I."/>
            <person name="Lane C.E."/>
            <person name="Keeling P.J."/>
            <person name="Gray M.W."/>
            <person name="Grigoriev I.V."/>
            <person name="Archibald J.M."/>
        </authorList>
    </citation>
    <scope>NUCLEOTIDE SEQUENCE</scope>
    <source>
        <strain evidence="4 6">CCMP2712</strain>
    </source>
</reference>
<dbReference type="RefSeq" id="XP_005825127.1">
    <property type="nucleotide sequence ID" value="XM_005825070.1"/>
</dbReference>
<dbReference type="EnsemblProtists" id="EKX38147">
    <property type="protein sequence ID" value="EKX38147"/>
    <property type="gene ID" value="GUITHDRAFT_77473"/>
</dbReference>
<dbReference type="HOGENOM" id="CLU_090878_0_0_1"/>
<feature type="domain" description="C2" evidence="3">
    <location>
        <begin position="123"/>
        <end position="222"/>
    </location>
</feature>
<evidence type="ECO:0000256" key="1">
    <source>
        <dbReference type="ARBA" id="ARBA00022723"/>
    </source>
</evidence>
<keyword evidence="6" id="KW-1185">Reference proteome</keyword>
<dbReference type="eggNOG" id="KOG1030">
    <property type="taxonomic scope" value="Eukaryota"/>
</dbReference>
<dbReference type="Proteomes" id="UP000011087">
    <property type="component" value="Unassembled WGS sequence"/>
</dbReference>
<dbReference type="OrthoDB" id="270970at2759"/>
<keyword evidence="2" id="KW-0106">Calcium</keyword>
<evidence type="ECO:0000259" key="3">
    <source>
        <dbReference type="PROSITE" id="PS50004"/>
    </source>
</evidence>
<dbReference type="KEGG" id="gtt:GUITHDRAFT_77473"/>
<gene>
    <name evidence="4" type="ORF">GUITHDRAFT_77473</name>
</gene>
<evidence type="ECO:0000256" key="2">
    <source>
        <dbReference type="ARBA" id="ARBA00022837"/>
    </source>
</evidence>
<dbReference type="PANTHER" id="PTHR45911">
    <property type="entry name" value="C2 DOMAIN-CONTAINING PROTEIN"/>
    <property type="match status" value="1"/>
</dbReference>